<organism evidence="1 2">
    <name type="scientific">Phytophthora palmivora</name>
    <dbReference type="NCBI Taxonomy" id="4796"/>
    <lineage>
        <taxon>Eukaryota</taxon>
        <taxon>Sar</taxon>
        <taxon>Stramenopiles</taxon>
        <taxon>Oomycota</taxon>
        <taxon>Peronosporomycetes</taxon>
        <taxon>Peronosporales</taxon>
        <taxon>Peronosporaceae</taxon>
        <taxon>Phytophthora</taxon>
    </lineage>
</organism>
<accession>A0A2P4YH38</accession>
<keyword evidence="2" id="KW-1185">Reference proteome</keyword>
<evidence type="ECO:0000313" key="1">
    <source>
        <dbReference type="EMBL" id="POM77135.1"/>
    </source>
</evidence>
<comment type="caution">
    <text evidence="1">The sequence shown here is derived from an EMBL/GenBank/DDBJ whole genome shotgun (WGS) entry which is preliminary data.</text>
</comment>
<protein>
    <submittedName>
        <fullName evidence="1">Uncharacterized protein</fullName>
    </submittedName>
</protein>
<feature type="non-terminal residue" evidence="1">
    <location>
        <position position="171"/>
    </location>
</feature>
<sequence length="171" mass="18561">MPTLKHVPEGSRVDTPYGKGVIRSFRPEDDIFAVALSDWNLADGNDVMAYLTKDYINPVVQSLENEPALTLATKGDTTERKVTAPGSGGIFQLFRYGFTTPGTGIVEIVVPYADEVGVKRQIDTVFGLAETTMKQPYNGCLKATLVNPDFSGAVAYIQVSQTKEIPIASTR</sequence>
<evidence type="ECO:0000313" key="2">
    <source>
        <dbReference type="Proteomes" id="UP000237271"/>
    </source>
</evidence>
<gene>
    <name evidence="1" type="ORF">PHPALM_5528</name>
</gene>
<reference evidence="1 2" key="1">
    <citation type="journal article" date="2017" name="Genome Biol. Evol.">
        <title>Phytophthora megakarya and P. palmivora, closely related causal agents of cacao black pod rot, underwent increases in genome sizes and gene numbers by different mechanisms.</title>
        <authorList>
            <person name="Ali S.S."/>
            <person name="Shao J."/>
            <person name="Lary D.J."/>
            <person name="Kronmiller B."/>
            <person name="Shen D."/>
            <person name="Strem M.D."/>
            <person name="Amoako-Attah I."/>
            <person name="Akrofi A.Y."/>
            <person name="Begoude B.A."/>
            <person name="Ten Hoopen G.M."/>
            <person name="Coulibaly K."/>
            <person name="Kebe B.I."/>
            <person name="Melnick R.L."/>
            <person name="Guiltinan M.J."/>
            <person name="Tyler B.M."/>
            <person name="Meinhardt L.W."/>
            <person name="Bailey B.A."/>
        </authorList>
    </citation>
    <scope>NUCLEOTIDE SEQUENCE [LARGE SCALE GENOMIC DNA]</scope>
    <source>
        <strain evidence="2">sbr112.9</strain>
    </source>
</reference>
<dbReference type="AlphaFoldDB" id="A0A2P4YH38"/>
<name>A0A2P4YH38_9STRA</name>
<proteinExistence type="predicted"/>
<dbReference type="EMBL" id="NCKW01002911">
    <property type="protein sequence ID" value="POM77135.1"/>
    <property type="molecule type" value="Genomic_DNA"/>
</dbReference>
<dbReference type="Proteomes" id="UP000237271">
    <property type="component" value="Unassembled WGS sequence"/>
</dbReference>
<dbReference type="OrthoDB" id="199532at2759"/>